<feature type="domain" description="Mur ligase C-terminal" evidence="4">
    <location>
        <begin position="263"/>
        <end position="392"/>
    </location>
</feature>
<dbReference type="AlphaFoldDB" id="A0A1F5QCE0"/>
<dbReference type="GO" id="GO:0005524">
    <property type="term" value="F:ATP binding"/>
    <property type="evidence" value="ECO:0007669"/>
    <property type="project" value="InterPro"/>
</dbReference>
<protein>
    <recommendedName>
        <fullName evidence="8">UDP-N-acetylmuramoyl-L-alanyl-D-glutamate--2, 6-diaminopimelate ligase</fullName>
    </recommendedName>
</protein>
<feature type="domain" description="Mur ligase central" evidence="5">
    <location>
        <begin position="41"/>
        <end position="241"/>
    </location>
</feature>
<keyword evidence="2" id="KW-0573">Peptidoglycan synthesis</keyword>
<dbReference type="Gene3D" id="3.90.190.20">
    <property type="entry name" value="Mur ligase, C-terminal domain"/>
    <property type="match status" value="1"/>
</dbReference>
<dbReference type="GO" id="GO:0071555">
    <property type="term" value="P:cell wall organization"/>
    <property type="evidence" value="ECO:0007669"/>
    <property type="project" value="UniProtKB-KW"/>
</dbReference>
<keyword evidence="2" id="KW-0133">Cell shape</keyword>
<dbReference type="UniPathway" id="UPA00219"/>
<keyword evidence="2" id="KW-0131">Cell cycle</keyword>
<dbReference type="EMBL" id="MFFF01000011">
    <property type="protein sequence ID" value="OGE99873.1"/>
    <property type="molecule type" value="Genomic_DNA"/>
</dbReference>
<evidence type="ECO:0000259" key="4">
    <source>
        <dbReference type="Pfam" id="PF02875"/>
    </source>
</evidence>
<dbReference type="Gene3D" id="3.40.1190.10">
    <property type="entry name" value="Mur-like, catalytic domain"/>
    <property type="match status" value="1"/>
</dbReference>
<dbReference type="PANTHER" id="PTHR23135:SF4">
    <property type="entry name" value="UDP-N-ACETYLMURAMOYL-L-ALANYL-D-GLUTAMATE--2,6-DIAMINOPIMELATE LIGASE MURE HOMOLOG, CHLOROPLASTIC"/>
    <property type="match status" value="1"/>
</dbReference>
<dbReference type="InterPro" id="IPR036565">
    <property type="entry name" value="Mur-like_cat_sf"/>
</dbReference>
<evidence type="ECO:0000259" key="5">
    <source>
        <dbReference type="Pfam" id="PF08245"/>
    </source>
</evidence>
<dbReference type="InterPro" id="IPR004101">
    <property type="entry name" value="Mur_ligase_C"/>
</dbReference>
<evidence type="ECO:0000313" key="7">
    <source>
        <dbReference type="Proteomes" id="UP000177235"/>
    </source>
</evidence>
<comment type="pathway">
    <text evidence="2">Cell wall biogenesis; peptidoglycan biosynthesis.</text>
</comment>
<dbReference type="GO" id="GO:0016881">
    <property type="term" value="F:acid-amino acid ligase activity"/>
    <property type="evidence" value="ECO:0007669"/>
    <property type="project" value="InterPro"/>
</dbReference>
<dbReference type="PANTHER" id="PTHR23135">
    <property type="entry name" value="MUR LIGASE FAMILY MEMBER"/>
    <property type="match status" value="1"/>
</dbReference>
<evidence type="ECO:0000256" key="3">
    <source>
        <dbReference type="SAM" id="Phobius"/>
    </source>
</evidence>
<reference evidence="6 7" key="1">
    <citation type="journal article" date="2016" name="Nat. Commun.">
        <title>Thousands of microbial genomes shed light on interconnected biogeochemical processes in an aquifer system.</title>
        <authorList>
            <person name="Anantharaman K."/>
            <person name="Brown C.T."/>
            <person name="Hug L.A."/>
            <person name="Sharon I."/>
            <person name="Castelle C.J."/>
            <person name="Probst A.J."/>
            <person name="Thomas B.C."/>
            <person name="Singh A."/>
            <person name="Wilkins M.J."/>
            <person name="Karaoz U."/>
            <person name="Brodie E.L."/>
            <person name="Williams K.H."/>
            <person name="Hubbard S.S."/>
            <person name="Banfield J.F."/>
        </authorList>
    </citation>
    <scope>NUCLEOTIDE SEQUENCE [LARGE SCALE GENOMIC DNA]</scope>
</reference>
<dbReference type="Pfam" id="PF08245">
    <property type="entry name" value="Mur_ligase_M"/>
    <property type="match status" value="1"/>
</dbReference>
<dbReference type="SUPFAM" id="SSF53623">
    <property type="entry name" value="MurD-like peptide ligases, catalytic domain"/>
    <property type="match status" value="1"/>
</dbReference>
<dbReference type="InterPro" id="IPR013221">
    <property type="entry name" value="Mur_ligase_cen"/>
</dbReference>
<dbReference type="GO" id="GO:0009252">
    <property type="term" value="P:peptidoglycan biosynthetic process"/>
    <property type="evidence" value="ECO:0007669"/>
    <property type="project" value="UniProtKB-UniPathway"/>
</dbReference>
<dbReference type="NCBIfam" id="TIGR01085">
    <property type="entry name" value="murE"/>
    <property type="match status" value="1"/>
</dbReference>
<dbReference type="InterPro" id="IPR005761">
    <property type="entry name" value="UDP-N-AcMur-Glu-dNH2Pim_ligase"/>
</dbReference>
<keyword evidence="2" id="KW-0132">Cell division</keyword>
<keyword evidence="3" id="KW-0472">Membrane</keyword>
<evidence type="ECO:0000256" key="1">
    <source>
        <dbReference type="ARBA" id="ARBA00005898"/>
    </source>
</evidence>
<feature type="transmembrane region" description="Helical" evidence="3">
    <location>
        <begin position="12"/>
        <end position="31"/>
    </location>
</feature>
<dbReference type="SUPFAM" id="SSF53244">
    <property type="entry name" value="MurD-like peptide ligases, peptide-binding domain"/>
    <property type="match status" value="1"/>
</dbReference>
<dbReference type="NCBIfam" id="NF001126">
    <property type="entry name" value="PRK00139.1-4"/>
    <property type="match status" value="1"/>
</dbReference>
<keyword evidence="2" id="KW-0961">Cell wall biogenesis/degradation</keyword>
<name>A0A1F5QCE0_9BACT</name>
<dbReference type="InterPro" id="IPR036615">
    <property type="entry name" value="Mur_ligase_C_dom_sf"/>
</dbReference>
<sequence>MLSFLRKILGQRFINYYHLAAAALANFIYGFPSRSLRVIGVTGTDGKTTTVNMIASILRTAGKNTSHLSTVNAQIGSKVYGTGLHTTTPSSFGLQRLLRKAVSARSEYVVLEITSHALDQYRTWGIRFETAVVTNVSHEHLDYHRDLVSYMAAKAKLLRNARYVILNMDDKSFSFFSGTLKKQEPVTYGLDPSAKIWADGIKEDLVSQSALAHTPAGSFPVTLNLSGQFNLYNALAAIGVATAYGLEAPAMQKGLSAVKNIPGRLEIIPSQKSFSVMVDFAHTPNALEKLLRFLRPKVKGRIIHVFGSAGERDKVKRPLMGGASDRYADMVILTREDNRSESLDQICHQIALGISQKMFDDSYFIMPNRREAIRFALFRARPNDLVIITGKGHEQSLNVDGIETPWDDRAVAREELSKL</sequence>
<dbReference type="GO" id="GO:0008360">
    <property type="term" value="P:regulation of cell shape"/>
    <property type="evidence" value="ECO:0007669"/>
    <property type="project" value="UniProtKB-KW"/>
</dbReference>
<evidence type="ECO:0008006" key="8">
    <source>
        <dbReference type="Google" id="ProtNLM"/>
    </source>
</evidence>
<keyword evidence="3" id="KW-1133">Transmembrane helix</keyword>
<accession>A0A1F5QCE0</accession>
<comment type="similarity">
    <text evidence="1">Belongs to the MurCDEF family. MurE subfamily.</text>
</comment>
<gene>
    <name evidence="6" type="ORF">A3J05_03645</name>
</gene>
<dbReference type="GO" id="GO:0051301">
    <property type="term" value="P:cell division"/>
    <property type="evidence" value="ECO:0007669"/>
    <property type="project" value="UniProtKB-KW"/>
</dbReference>
<dbReference type="Proteomes" id="UP000177235">
    <property type="component" value="Unassembled WGS sequence"/>
</dbReference>
<dbReference type="Pfam" id="PF02875">
    <property type="entry name" value="Mur_ligase_C"/>
    <property type="match status" value="1"/>
</dbReference>
<evidence type="ECO:0000256" key="2">
    <source>
        <dbReference type="RuleBase" id="RU004135"/>
    </source>
</evidence>
<comment type="caution">
    <text evidence="6">The sequence shown here is derived from an EMBL/GenBank/DDBJ whole genome shotgun (WGS) entry which is preliminary data.</text>
</comment>
<evidence type="ECO:0000313" key="6">
    <source>
        <dbReference type="EMBL" id="OGE99873.1"/>
    </source>
</evidence>
<dbReference type="GO" id="GO:0005737">
    <property type="term" value="C:cytoplasm"/>
    <property type="evidence" value="ECO:0007669"/>
    <property type="project" value="UniProtKB-SubCell"/>
</dbReference>
<keyword evidence="3" id="KW-0812">Transmembrane</keyword>
<proteinExistence type="inferred from homology"/>
<comment type="subcellular location">
    <subcellularLocation>
        <location evidence="2">Cytoplasm</location>
    </subcellularLocation>
</comment>
<organism evidence="6 7">
    <name type="scientific">Candidatus Doudnabacteria bacterium RIFCSPLOWO2_02_FULL_48_13</name>
    <dbReference type="NCBI Taxonomy" id="1817845"/>
    <lineage>
        <taxon>Bacteria</taxon>
        <taxon>Candidatus Doudnaibacteriota</taxon>
    </lineage>
</organism>